<evidence type="ECO:0000313" key="1">
    <source>
        <dbReference type="EMBL" id="VEL42952.1"/>
    </source>
</evidence>
<comment type="caution">
    <text evidence="1">The sequence shown here is derived from an EMBL/GenBank/DDBJ whole genome shotgun (WGS) entry which is preliminary data.</text>
</comment>
<dbReference type="EMBL" id="CAAALY010277823">
    <property type="protein sequence ID" value="VEL42952.1"/>
    <property type="molecule type" value="Genomic_DNA"/>
</dbReference>
<reference evidence="1" key="1">
    <citation type="submission" date="2018-11" db="EMBL/GenBank/DDBJ databases">
        <authorList>
            <consortium name="Pathogen Informatics"/>
        </authorList>
    </citation>
    <scope>NUCLEOTIDE SEQUENCE</scope>
</reference>
<evidence type="ECO:0000313" key="2">
    <source>
        <dbReference type="Proteomes" id="UP000784294"/>
    </source>
</evidence>
<dbReference type="AlphaFoldDB" id="A0A3S5BW79"/>
<organism evidence="1 2">
    <name type="scientific">Protopolystoma xenopodis</name>
    <dbReference type="NCBI Taxonomy" id="117903"/>
    <lineage>
        <taxon>Eukaryota</taxon>
        <taxon>Metazoa</taxon>
        <taxon>Spiralia</taxon>
        <taxon>Lophotrochozoa</taxon>
        <taxon>Platyhelminthes</taxon>
        <taxon>Monogenea</taxon>
        <taxon>Polyopisthocotylea</taxon>
        <taxon>Polystomatidea</taxon>
        <taxon>Polystomatidae</taxon>
        <taxon>Protopolystoma</taxon>
    </lineage>
</organism>
<proteinExistence type="predicted"/>
<dbReference type="Proteomes" id="UP000784294">
    <property type="component" value="Unassembled WGS sequence"/>
</dbReference>
<accession>A0A3S5BW79</accession>
<name>A0A3S5BW79_9PLAT</name>
<protein>
    <submittedName>
        <fullName evidence="1">Uncharacterized protein</fullName>
    </submittedName>
</protein>
<sequence length="106" mass="12152">MPTTMPTKRLGMYHVHGPTLKTMMHTMDSGLGPQEACLARVMRQLGKISLPEAMFDNSQQASQEADRQAWLETRLSEEALLMQSQREAIQKEQARLHERKEAEWVS</sequence>
<keyword evidence="2" id="KW-1185">Reference proteome</keyword>
<gene>
    <name evidence="1" type="ORF">PXEA_LOCUS36392</name>
</gene>